<reference evidence="1" key="1">
    <citation type="journal article" date="2016" name="Sci. Rep.">
        <title>Molecular characterization of firefly nuptial gifts: a multi-omics approach sheds light on postcopulatory sexual selection.</title>
        <authorList>
            <person name="Al-Wathiqui N."/>
            <person name="Fallon T.R."/>
            <person name="South A."/>
            <person name="Weng J.K."/>
            <person name="Lewis S.M."/>
        </authorList>
    </citation>
    <scope>NUCLEOTIDE SEQUENCE</scope>
</reference>
<dbReference type="RefSeq" id="XP_031354835.1">
    <property type="nucleotide sequence ID" value="XM_031498975.1"/>
</dbReference>
<dbReference type="EMBL" id="GEZM01049244">
    <property type="protein sequence ID" value="JAV76024.1"/>
    <property type="molecule type" value="Transcribed_RNA"/>
</dbReference>
<dbReference type="KEGG" id="ppyr:116179237"/>
<name>A0A1Y1LQR7_PHOPY</name>
<protein>
    <submittedName>
        <fullName evidence="1">Uncharacterized protein</fullName>
    </submittedName>
</protein>
<sequence length="262" mass="29476">MFHSRAINNKSSYNYAVANSNGIHSPNPAMPSINAISYNPNGGHMNQVQAFELMNTTSSSNRQLNDALHRRPFQPINFNYGNASVDRQHLPSTSHAVIQEPGPSNFVTNTLSNNQESDNKPNSAIKTNVDTTALLKKGNENIRIFTGTPEKIVKWHRLYRNYFCFYEVISAIVSIQEGTVRLQKVMLLRDKKGPILQVVHYVNDHIDIENFFVGQILRCVGRMVGPSVMHGLSIRQAKPDEIGSLQRMCFISDHAISKLKKN</sequence>
<dbReference type="AlphaFoldDB" id="A0A1Y1LQR7"/>
<dbReference type="OrthoDB" id="6591917at2759"/>
<accession>A0A1Y1LQR7</accession>
<organism evidence="1">
    <name type="scientific">Photinus pyralis</name>
    <name type="common">Common eastern firefly</name>
    <name type="synonym">Lampyris pyralis</name>
    <dbReference type="NCBI Taxonomy" id="7054"/>
    <lineage>
        <taxon>Eukaryota</taxon>
        <taxon>Metazoa</taxon>
        <taxon>Ecdysozoa</taxon>
        <taxon>Arthropoda</taxon>
        <taxon>Hexapoda</taxon>
        <taxon>Insecta</taxon>
        <taxon>Pterygota</taxon>
        <taxon>Neoptera</taxon>
        <taxon>Endopterygota</taxon>
        <taxon>Coleoptera</taxon>
        <taxon>Polyphaga</taxon>
        <taxon>Elateriformia</taxon>
        <taxon>Elateroidea</taxon>
        <taxon>Lampyridae</taxon>
        <taxon>Lampyrinae</taxon>
        <taxon>Photinus</taxon>
    </lineage>
</organism>
<evidence type="ECO:0000313" key="1">
    <source>
        <dbReference type="EMBL" id="JAV76024.1"/>
    </source>
</evidence>
<dbReference type="GeneID" id="116179237"/>
<proteinExistence type="predicted"/>